<dbReference type="SUPFAM" id="SSF55729">
    <property type="entry name" value="Acyl-CoA N-acyltransferases (Nat)"/>
    <property type="match status" value="1"/>
</dbReference>
<gene>
    <name evidence="2" type="ORF">PL11_006370</name>
</gene>
<dbReference type="RefSeq" id="WP_052127832.1">
    <property type="nucleotide sequence ID" value="NZ_CP018906.1"/>
</dbReference>
<dbReference type="Gene3D" id="3.40.630.30">
    <property type="match status" value="1"/>
</dbReference>
<dbReference type="OrthoDB" id="9798081at2"/>
<keyword evidence="3" id="KW-1185">Reference proteome</keyword>
<dbReference type="KEGG" id="lcu:PL11_006370"/>
<name>A0A1S6QJ07_9LACO</name>
<dbReference type="Pfam" id="PF13302">
    <property type="entry name" value="Acetyltransf_3"/>
    <property type="match status" value="1"/>
</dbReference>
<sequence length="169" mass="19111">MIDKFTVGTTLVRPMEVRDFERINELRSDSQIAKGTGLNLVSSEYSVPTFTRELQLSDTYAIVVDEQVQGAIILNEVVGEFGDVDKSRKELSYYLNPVLWSRGIMTQTLGELFKRIGETQTETVQAEVFSENVKSTALLHRLGFTKLATLVDPFALKEKVIYELSLQKK</sequence>
<organism evidence="2 3">
    <name type="scientific">Lentilactobacillus curieae</name>
    <dbReference type="NCBI Taxonomy" id="1138822"/>
    <lineage>
        <taxon>Bacteria</taxon>
        <taxon>Bacillati</taxon>
        <taxon>Bacillota</taxon>
        <taxon>Bacilli</taxon>
        <taxon>Lactobacillales</taxon>
        <taxon>Lactobacillaceae</taxon>
        <taxon>Lentilactobacillus</taxon>
    </lineage>
</organism>
<protein>
    <recommendedName>
        <fullName evidence="1">N-acetyltransferase domain-containing protein</fullName>
    </recommendedName>
</protein>
<evidence type="ECO:0000313" key="3">
    <source>
        <dbReference type="Proteomes" id="UP000030361"/>
    </source>
</evidence>
<accession>A0A1S6QJ07</accession>
<feature type="domain" description="N-acetyltransferase" evidence="1">
    <location>
        <begin position="10"/>
        <end position="167"/>
    </location>
</feature>
<dbReference type="GO" id="GO:0016747">
    <property type="term" value="F:acyltransferase activity, transferring groups other than amino-acyl groups"/>
    <property type="evidence" value="ECO:0007669"/>
    <property type="project" value="InterPro"/>
</dbReference>
<dbReference type="InterPro" id="IPR000182">
    <property type="entry name" value="GNAT_dom"/>
</dbReference>
<evidence type="ECO:0000313" key="2">
    <source>
        <dbReference type="EMBL" id="AQW21583.1"/>
    </source>
</evidence>
<dbReference type="PANTHER" id="PTHR43792">
    <property type="entry name" value="GNAT FAMILY, PUTATIVE (AFU_ORTHOLOGUE AFUA_3G00765)-RELATED-RELATED"/>
    <property type="match status" value="1"/>
</dbReference>
<dbReference type="InterPro" id="IPR051531">
    <property type="entry name" value="N-acetyltransferase"/>
</dbReference>
<dbReference type="EMBL" id="CP018906">
    <property type="protein sequence ID" value="AQW21583.1"/>
    <property type="molecule type" value="Genomic_DNA"/>
</dbReference>
<proteinExistence type="predicted"/>
<dbReference type="InterPro" id="IPR016181">
    <property type="entry name" value="Acyl_CoA_acyltransferase"/>
</dbReference>
<dbReference type="Proteomes" id="UP000030361">
    <property type="component" value="Chromosome"/>
</dbReference>
<dbReference type="AlphaFoldDB" id="A0A1S6QJ07"/>
<dbReference type="PROSITE" id="PS51186">
    <property type="entry name" value="GNAT"/>
    <property type="match status" value="1"/>
</dbReference>
<reference evidence="2 3" key="1">
    <citation type="journal article" date="2015" name="Genome Announc.">
        <title>Genome Sequence of Lactobacillus curieae CCTCC M 2011381T, a Novel Producer of Gamma-aminobutyric Acid.</title>
        <authorList>
            <person name="Wang Y."/>
            <person name="Wang Y."/>
            <person name="Lang C."/>
            <person name="Wei D."/>
            <person name="Xu P."/>
            <person name="Xie J."/>
        </authorList>
    </citation>
    <scope>NUCLEOTIDE SEQUENCE [LARGE SCALE GENOMIC DNA]</scope>
    <source>
        <strain evidence="2 3">CCTCC M 2011381</strain>
    </source>
</reference>
<evidence type="ECO:0000259" key="1">
    <source>
        <dbReference type="PROSITE" id="PS51186"/>
    </source>
</evidence>